<comment type="caution">
    <text evidence="1">The sequence shown here is derived from an EMBL/GenBank/DDBJ whole genome shotgun (WGS) entry which is preliminary data.</text>
</comment>
<dbReference type="Proteomes" id="UP000245533">
    <property type="component" value="Unassembled WGS sequence"/>
</dbReference>
<gene>
    <name evidence="1" type="ORF">DDZ15_07220</name>
</gene>
<dbReference type="EMBL" id="QGGB01000005">
    <property type="protein sequence ID" value="PWN07052.1"/>
    <property type="molecule type" value="Genomic_DNA"/>
</dbReference>
<evidence type="ECO:0000313" key="1">
    <source>
        <dbReference type="EMBL" id="PWN07052.1"/>
    </source>
</evidence>
<accession>A0A316TWV6</accession>
<dbReference type="OrthoDB" id="680899at2"/>
<keyword evidence="2" id="KW-1185">Reference proteome</keyword>
<evidence type="ECO:0000313" key="2">
    <source>
        <dbReference type="Proteomes" id="UP000245533"/>
    </source>
</evidence>
<organism evidence="1 2">
    <name type="scientific">Rhodohalobacter mucosus</name>
    <dbReference type="NCBI Taxonomy" id="2079485"/>
    <lineage>
        <taxon>Bacteria</taxon>
        <taxon>Pseudomonadati</taxon>
        <taxon>Balneolota</taxon>
        <taxon>Balneolia</taxon>
        <taxon>Balneolales</taxon>
        <taxon>Balneolaceae</taxon>
        <taxon>Rhodohalobacter</taxon>
    </lineage>
</organism>
<name>A0A316TWV6_9BACT</name>
<dbReference type="RefSeq" id="WP_109646401.1">
    <property type="nucleotide sequence ID" value="NZ_QGGB01000005.1"/>
</dbReference>
<sequence>MSSSKTFTLVKGSYSPDDAKEILMNLIQSKIQFHNIRKLSSFEKSGSRDEKSEDRISDLKETRKEILDMLKSVDEKGISNVIINSTIHITLE</sequence>
<reference evidence="1 2" key="1">
    <citation type="submission" date="2018-05" db="EMBL/GenBank/DDBJ databases">
        <title>Rhodohalobacter halophilus gen. nov., sp. nov., a moderately halophilic member of the family Balneolaceae.</title>
        <authorList>
            <person name="Liu Z.-W."/>
        </authorList>
    </citation>
    <scope>NUCLEOTIDE SEQUENCE [LARGE SCALE GENOMIC DNA]</scope>
    <source>
        <strain evidence="1 2">8A47</strain>
    </source>
</reference>
<proteinExistence type="predicted"/>
<protein>
    <submittedName>
        <fullName evidence="1">Uncharacterized protein</fullName>
    </submittedName>
</protein>
<dbReference type="AlphaFoldDB" id="A0A316TWV6"/>